<evidence type="ECO:0000256" key="1">
    <source>
        <dbReference type="SAM" id="Coils"/>
    </source>
</evidence>
<sequence>MKKGVTIKLAGEYFCKFDTCTVQQGSTLKSKRYSSFSGDSQKELDNVNIEEIDSDKDVLSIDQINKIQLLEEKCLNSIEVMLQDKENNNSENGKTKRRRRYKKQEENNQIKGVDPGWNRIQKMNKSLNKTNREMKKLRAKCISDESKKVNVKPVVLLNRLSSEYELWKETKSDENSKSYNLREVESYIENNINTFENHEDSNSIRPGTSDRNAATTVASNKAELRPNQIIKDSQDINKSYEAACNSSEDSRSIHDKKQIAHSGSIFSQNSKMDKVERELQAMFSSPETENQKSNVDNNNAIVNDINEISTVLDQLGKSIISFTDCLQDNIDVDIAKFSIDKLKLLLNNLKSKHNSQNVAPEYTKNVFITQPISLDTRSIAIQTNDFPSSGFKISSTADFKTLEKCNAEIQTDEISDEKYLKKLLKMSQDDTYLHSYVKTKSIAIQTEKSKSPKFECKSSKQSIAIQVEMVTNQDPVYIASDTSVSSRTPSDILVNNDEITDYCRDNFQFAESLDCVNFDTQAALQANKQKMETKADVNNAKYNTQSTRPIRKKLSFDTKQHFQDVVDTCSDSDVEIIENENTLVSKEDNVYVEEELKLQKDVITSAPNSTILFSLTQKDNAMNNTMINRFKRVRALMEDYDDGVIKKLKKQENPYLMPQLSVEFISQAPENVNEAQKELVIQNDTSQSIQISQSLNYDEYLDRIMEKYDENNIKTSTPKKEPVPKSRQTKSQYIINKCDALIQEAAVSPPVSPPKKKLCKEYDITTQDLEEFKLPFNEIISEPENFHKMAHKKTENHTESIFCRYGTNTQTTVLVDMPFSNMESLAEEFSKELQPMSAKSKMASILRNCNII</sequence>
<feature type="region of interest" description="Disordered" evidence="2">
    <location>
        <begin position="86"/>
        <end position="116"/>
    </location>
</feature>
<proteinExistence type="predicted"/>
<keyword evidence="4" id="KW-1185">Reference proteome</keyword>
<accession>A0AAW1JVQ2</accession>
<dbReference type="AlphaFoldDB" id="A0AAW1JVQ2"/>
<evidence type="ECO:0000256" key="2">
    <source>
        <dbReference type="SAM" id="MobiDB-lite"/>
    </source>
</evidence>
<feature type="coiled-coil region" evidence="1">
    <location>
        <begin position="120"/>
        <end position="147"/>
    </location>
</feature>
<protein>
    <submittedName>
        <fullName evidence="3">Uncharacterized protein</fullName>
    </submittedName>
</protein>
<gene>
    <name evidence="3" type="ORF">QE152_g26810</name>
</gene>
<name>A0AAW1JVQ2_POPJA</name>
<feature type="region of interest" description="Disordered" evidence="2">
    <location>
        <begin position="247"/>
        <end position="267"/>
    </location>
</feature>
<keyword evidence="1" id="KW-0175">Coiled coil</keyword>
<evidence type="ECO:0000313" key="3">
    <source>
        <dbReference type="EMBL" id="KAK9709089.1"/>
    </source>
</evidence>
<dbReference type="EMBL" id="JASPKY010000317">
    <property type="protein sequence ID" value="KAK9709089.1"/>
    <property type="molecule type" value="Genomic_DNA"/>
</dbReference>
<organism evidence="3 4">
    <name type="scientific">Popillia japonica</name>
    <name type="common">Japanese beetle</name>
    <dbReference type="NCBI Taxonomy" id="7064"/>
    <lineage>
        <taxon>Eukaryota</taxon>
        <taxon>Metazoa</taxon>
        <taxon>Ecdysozoa</taxon>
        <taxon>Arthropoda</taxon>
        <taxon>Hexapoda</taxon>
        <taxon>Insecta</taxon>
        <taxon>Pterygota</taxon>
        <taxon>Neoptera</taxon>
        <taxon>Endopterygota</taxon>
        <taxon>Coleoptera</taxon>
        <taxon>Polyphaga</taxon>
        <taxon>Scarabaeiformia</taxon>
        <taxon>Scarabaeidae</taxon>
        <taxon>Rutelinae</taxon>
        <taxon>Popillia</taxon>
    </lineage>
</organism>
<reference evidence="3 4" key="1">
    <citation type="journal article" date="2024" name="BMC Genomics">
        <title>De novo assembly and annotation of Popillia japonica's genome with initial clues to its potential as an invasive pest.</title>
        <authorList>
            <person name="Cucini C."/>
            <person name="Boschi S."/>
            <person name="Funari R."/>
            <person name="Cardaioli E."/>
            <person name="Iannotti N."/>
            <person name="Marturano G."/>
            <person name="Paoli F."/>
            <person name="Bruttini M."/>
            <person name="Carapelli A."/>
            <person name="Frati F."/>
            <person name="Nardi F."/>
        </authorList>
    </citation>
    <scope>NUCLEOTIDE SEQUENCE [LARGE SCALE GENOMIC DNA]</scope>
    <source>
        <strain evidence="3">DMR45628</strain>
    </source>
</reference>
<feature type="compositionally biased region" description="Basic and acidic residues" evidence="2">
    <location>
        <begin position="248"/>
        <end position="258"/>
    </location>
</feature>
<evidence type="ECO:0000313" key="4">
    <source>
        <dbReference type="Proteomes" id="UP001458880"/>
    </source>
</evidence>
<dbReference type="Proteomes" id="UP001458880">
    <property type="component" value="Unassembled WGS sequence"/>
</dbReference>
<comment type="caution">
    <text evidence="3">The sequence shown here is derived from an EMBL/GenBank/DDBJ whole genome shotgun (WGS) entry which is preliminary data.</text>
</comment>